<dbReference type="AlphaFoldDB" id="A0A0A8ZL15"/>
<dbReference type="EMBL" id="GBRH01262363">
    <property type="protein sequence ID" value="JAD35532.1"/>
    <property type="molecule type" value="Transcribed_RNA"/>
</dbReference>
<name>A0A0A8ZL15_ARUDO</name>
<accession>A0A0A8ZL15</accession>
<organism evidence="1">
    <name type="scientific">Arundo donax</name>
    <name type="common">Giant reed</name>
    <name type="synonym">Donax arundinaceus</name>
    <dbReference type="NCBI Taxonomy" id="35708"/>
    <lineage>
        <taxon>Eukaryota</taxon>
        <taxon>Viridiplantae</taxon>
        <taxon>Streptophyta</taxon>
        <taxon>Embryophyta</taxon>
        <taxon>Tracheophyta</taxon>
        <taxon>Spermatophyta</taxon>
        <taxon>Magnoliopsida</taxon>
        <taxon>Liliopsida</taxon>
        <taxon>Poales</taxon>
        <taxon>Poaceae</taxon>
        <taxon>PACMAD clade</taxon>
        <taxon>Arundinoideae</taxon>
        <taxon>Arundineae</taxon>
        <taxon>Arundo</taxon>
    </lineage>
</organism>
<evidence type="ECO:0000313" key="1">
    <source>
        <dbReference type="EMBL" id="JAD35532.1"/>
    </source>
</evidence>
<reference evidence="1" key="1">
    <citation type="submission" date="2014-09" db="EMBL/GenBank/DDBJ databases">
        <authorList>
            <person name="Magalhaes I.L.F."/>
            <person name="Oliveira U."/>
            <person name="Santos F.R."/>
            <person name="Vidigal T.H.D.A."/>
            <person name="Brescovit A.D."/>
            <person name="Santos A.J."/>
        </authorList>
    </citation>
    <scope>NUCLEOTIDE SEQUENCE</scope>
    <source>
        <tissue evidence="1">Shoot tissue taken approximately 20 cm above the soil surface</tissue>
    </source>
</reference>
<sequence length="42" mass="4879">MVTDVKVVLAWSCFMGVMQHLLVCENNKSLNQKHILKFQTML</sequence>
<reference evidence="1" key="2">
    <citation type="journal article" date="2015" name="Data Brief">
        <title>Shoot transcriptome of the giant reed, Arundo donax.</title>
        <authorList>
            <person name="Barrero R.A."/>
            <person name="Guerrero F.D."/>
            <person name="Moolhuijzen P."/>
            <person name="Goolsby J.A."/>
            <person name="Tidwell J."/>
            <person name="Bellgard S.E."/>
            <person name="Bellgard M.I."/>
        </authorList>
    </citation>
    <scope>NUCLEOTIDE SEQUENCE</scope>
    <source>
        <tissue evidence="1">Shoot tissue taken approximately 20 cm above the soil surface</tissue>
    </source>
</reference>
<protein>
    <submittedName>
        <fullName evidence="1">Uncharacterized protein</fullName>
    </submittedName>
</protein>
<proteinExistence type="predicted"/>